<dbReference type="InterPro" id="IPR049722">
    <property type="entry name" value="Prli42-like"/>
</dbReference>
<gene>
    <name evidence="2" type="ORF">BT1A1_2145</name>
</gene>
<organism evidence="2 3">
    <name type="scientific">Caldibacillus thermoamylovorans</name>
    <dbReference type="NCBI Taxonomy" id="35841"/>
    <lineage>
        <taxon>Bacteria</taxon>
        <taxon>Bacillati</taxon>
        <taxon>Bacillota</taxon>
        <taxon>Bacilli</taxon>
        <taxon>Bacillales</taxon>
        <taxon>Bacillaceae</taxon>
        <taxon>Caldibacillus</taxon>
    </lineage>
</organism>
<dbReference type="RefSeq" id="WP_227130387.1">
    <property type="nucleotide sequence ID" value="NZ_CP023704.1"/>
</dbReference>
<keyword evidence="1" id="KW-1133">Transmembrane helix</keyword>
<dbReference type="EMBL" id="CCRF01000062">
    <property type="protein sequence ID" value="CEE01966.1"/>
    <property type="molecule type" value="Genomic_DNA"/>
</dbReference>
<proteinExistence type="predicted"/>
<evidence type="ECO:0000313" key="2">
    <source>
        <dbReference type="EMBL" id="CEE01966.1"/>
    </source>
</evidence>
<reference evidence="2 3" key="1">
    <citation type="submission" date="2014-07" db="EMBL/GenBank/DDBJ databases">
        <authorList>
            <person name="Wibberg Daniel"/>
        </authorList>
    </citation>
    <scope>NUCLEOTIDE SEQUENCE [LARGE SCALE GENOMIC DNA]</scope>
</reference>
<keyword evidence="1" id="KW-0812">Transmembrane</keyword>
<accession>A0A090IV58</accession>
<feature type="transmembrane region" description="Helical" evidence="1">
    <location>
        <begin position="12"/>
        <end position="33"/>
    </location>
</feature>
<sequence length="34" mass="3858">MTPMGNKKVRKIIVYLMIIAMVLTTLFTGLSILF</sequence>
<evidence type="ECO:0000313" key="3">
    <source>
        <dbReference type="Proteomes" id="UP000040576"/>
    </source>
</evidence>
<dbReference type="Proteomes" id="UP000040576">
    <property type="component" value="Unassembled WGS sequence"/>
</dbReference>
<keyword evidence="1" id="KW-0472">Membrane</keyword>
<protein>
    <submittedName>
        <fullName evidence="2">Putative membrane protein</fullName>
    </submittedName>
</protein>
<keyword evidence="3" id="KW-1185">Reference proteome</keyword>
<evidence type="ECO:0000256" key="1">
    <source>
        <dbReference type="SAM" id="Phobius"/>
    </source>
</evidence>
<dbReference type="AlphaFoldDB" id="A0A090IV58"/>
<dbReference type="NCBIfam" id="NF033880">
    <property type="entry name" value="Prli42"/>
    <property type="match status" value="1"/>
</dbReference>
<name>A0A090IV58_9BACI</name>